<feature type="transmembrane region" description="Helical" evidence="10">
    <location>
        <begin position="71"/>
        <end position="90"/>
    </location>
</feature>
<dbReference type="InterPro" id="IPR001807">
    <property type="entry name" value="ClC"/>
</dbReference>
<dbReference type="PANTHER" id="PTHR43427">
    <property type="entry name" value="CHLORIDE CHANNEL PROTEIN CLC-E"/>
    <property type="match status" value="1"/>
</dbReference>
<feature type="transmembrane region" description="Helical" evidence="10">
    <location>
        <begin position="196"/>
        <end position="221"/>
    </location>
</feature>
<name>A0A4P7VJL4_9BACT</name>
<evidence type="ECO:0000256" key="2">
    <source>
        <dbReference type="ARBA" id="ARBA00022448"/>
    </source>
</evidence>
<evidence type="ECO:0000313" key="11">
    <source>
        <dbReference type="EMBL" id="QCD35960.1"/>
    </source>
</evidence>
<dbReference type="InterPro" id="IPR014743">
    <property type="entry name" value="Cl-channel_core"/>
</dbReference>
<dbReference type="PANTHER" id="PTHR43427:SF6">
    <property type="entry name" value="CHLORIDE CHANNEL PROTEIN CLC-E"/>
    <property type="match status" value="1"/>
</dbReference>
<proteinExistence type="predicted"/>
<dbReference type="GO" id="GO:0005254">
    <property type="term" value="F:chloride channel activity"/>
    <property type="evidence" value="ECO:0007669"/>
    <property type="project" value="UniProtKB-KW"/>
</dbReference>
<dbReference type="Gene3D" id="1.10.3080.10">
    <property type="entry name" value="Clc chloride channel"/>
    <property type="match status" value="1"/>
</dbReference>
<feature type="transmembrane region" description="Helical" evidence="10">
    <location>
        <begin position="30"/>
        <end position="51"/>
    </location>
</feature>
<keyword evidence="9" id="KW-0407">Ion channel</keyword>
<keyword evidence="6 10" id="KW-0472">Membrane</keyword>
<dbReference type="AlphaFoldDB" id="A0A4P7VJL4"/>
<keyword evidence="8" id="KW-0868">Chloride</keyword>
<keyword evidence="4 10" id="KW-1133">Transmembrane helix</keyword>
<evidence type="ECO:0000256" key="4">
    <source>
        <dbReference type="ARBA" id="ARBA00022989"/>
    </source>
</evidence>
<evidence type="ECO:0000256" key="1">
    <source>
        <dbReference type="ARBA" id="ARBA00004141"/>
    </source>
</evidence>
<keyword evidence="3 10" id="KW-0812">Transmembrane</keyword>
<keyword evidence="2" id="KW-0813">Transport</keyword>
<dbReference type="OrthoDB" id="9812438at2"/>
<evidence type="ECO:0000256" key="8">
    <source>
        <dbReference type="ARBA" id="ARBA00023214"/>
    </source>
</evidence>
<feature type="transmembrane region" description="Helical" evidence="10">
    <location>
        <begin position="120"/>
        <end position="138"/>
    </location>
</feature>
<protein>
    <submittedName>
        <fullName evidence="11">Chloride channel protein</fullName>
    </submittedName>
</protein>
<dbReference type="Pfam" id="PF00654">
    <property type="entry name" value="Voltage_CLC"/>
    <property type="match status" value="1"/>
</dbReference>
<feature type="transmembrane region" description="Helical" evidence="10">
    <location>
        <begin position="331"/>
        <end position="349"/>
    </location>
</feature>
<dbReference type="InterPro" id="IPR050368">
    <property type="entry name" value="ClC-type_chloride_channel"/>
</dbReference>
<evidence type="ECO:0000256" key="3">
    <source>
        <dbReference type="ARBA" id="ARBA00022692"/>
    </source>
</evidence>
<sequence length="476" mass="51035">MSGIRENIDRKLHDMTYSLKSWRERYIPEVTFLFIVAFVIGLVSGFAAYLMKSIIDLISRYALSGFKVTESNYTFLILPLTGIFLAALYMRYISHDDLEHGTARIRDAIKARQARMKPRLMYDSIVGSSITLGLGGSAGSEGPIAYTGAAIGSNIGQAFRVSPQYLLIMVGCGAGAGIAGIFKAPVGGMLFTLEVLGLGMTTVSVMALLLSCLTAAITSLILDGGMLDINYAHPLPFNMSMMPYVLLLGLFCGLYSLYYSEVMKKFDRFFKNMNNPWLKNLIAGVSVSVLVFLLPPLFGEGYTTISSVLNGNLHSVVDGSLFFYKVDSSPWGVVAFVGAVLLAKCFATSATNSGGGVGGEFAPTLFAGCMAGLFFALVMNTALDLRLDTGDFAFFGMAGIMAGAIHAPMTAIFLTLELTGNYSLILPVAIVSGVSYGISRMVSPQSFFTSRYSVSQFALDDTVNPPSSDEAPGDKS</sequence>
<dbReference type="GO" id="GO:0034707">
    <property type="term" value="C:chloride channel complex"/>
    <property type="evidence" value="ECO:0007669"/>
    <property type="project" value="UniProtKB-KW"/>
</dbReference>
<feature type="transmembrane region" description="Helical" evidence="10">
    <location>
        <begin position="241"/>
        <end position="259"/>
    </location>
</feature>
<dbReference type="KEGG" id="mgod:E7746_08745"/>
<comment type="subcellular location">
    <subcellularLocation>
        <location evidence="1">Membrane</location>
        <topology evidence="1">Multi-pass membrane protein</topology>
    </subcellularLocation>
</comment>
<evidence type="ECO:0000256" key="6">
    <source>
        <dbReference type="ARBA" id="ARBA00023136"/>
    </source>
</evidence>
<reference evidence="11 12" key="1">
    <citation type="submission" date="2019-02" db="EMBL/GenBank/DDBJ databases">
        <title>Isolation and identification of novel species under the genus Muribaculum.</title>
        <authorList>
            <person name="Miyake S."/>
            <person name="Ding Y."/>
            <person name="Low A."/>
            <person name="Soh M."/>
            <person name="Seedorf H."/>
        </authorList>
    </citation>
    <scope>NUCLEOTIDE SEQUENCE [LARGE SCALE GENOMIC DNA]</scope>
    <source>
        <strain evidence="11 12">TLL-A4</strain>
    </source>
</reference>
<evidence type="ECO:0000313" key="12">
    <source>
        <dbReference type="Proteomes" id="UP000297031"/>
    </source>
</evidence>
<feature type="transmembrane region" description="Helical" evidence="10">
    <location>
        <begin position="165"/>
        <end position="184"/>
    </location>
</feature>
<feature type="transmembrane region" description="Helical" evidence="10">
    <location>
        <begin position="361"/>
        <end position="380"/>
    </location>
</feature>
<evidence type="ECO:0000256" key="7">
    <source>
        <dbReference type="ARBA" id="ARBA00023173"/>
    </source>
</evidence>
<evidence type="ECO:0000256" key="5">
    <source>
        <dbReference type="ARBA" id="ARBA00023065"/>
    </source>
</evidence>
<dbReference type="Proteomes" id="UP000297031">
    <property type="component" value="Chromosome"/>
</dbReference>
<dbReference type="CDD" id="cd00400">
    <property type="entry name" value="Voltage_gated_ClC"/>
    <property type="match status" value="1"/>
</dbReference>
<organism evidence="11 12">
    <name type="scientific">Muribaculum gordoncarteri</name>
    <dbReference type="NCBI Taxonomy" id="2530390"/>
    <lineage>
        <taxon>Bacteria</taxon>
        <taxon>Pseudomonadati</taxon>
        <taxon>Bacteroidota</taxon>
        <taxon>Bacteroidia</taxon>
        <taxon>Bacteroidales</taxon>
        <taxon>Muribaculaceae</taxon>
        <taxon>Muribaculum</taxon>
    </lineage>
</organism>
<dbReference type="PRINTS" id="PR00762">
    <property type="entry name" value="CLCHANNEL"/>
</dbReference>
<keyword evidence="12" id="KW-1185">Reference proteome</keyword>
<evidence type="ECO:0000256" key="10">
    <source>
        <dbReference type="SAM" id="Phobius"/>
    </source>
</evidence>
<feature type="transmembrane region" description="Helical" evidence="10">
    <location>
        <begin position="422"/>
        <end position="442"/>
    </location>
</feature>
<accession>A0A4P7VJL4</accession>
<dbReference type="EMBL" id="CP039393">
    <property type="protein sequence ID" value="QCD35960.1"/>
    <property type="molecule type" value="Genomic_DNA"/>
</dbReference>
<keyword evidence="5" id="KW-0406">Ion transport</keyword>
<gene>
    <name evidence="11" type="ORF">E7746_08745</name>
</gene>
<keyword evidence="7" id="KW-0869">Chloride channel</keyword>
<feature type="transmembrane region" description="Helical" evidence="10">
    <location>
        <begin position="280"/>
        <end position="298"/>
    </location>
</feature>
<feature type="transmembrane region" description="Helical" evidence="10">
    <location>
        <begin position="392"/>
        <end position="416"/>
    </location>
</feature>
<dbReference type="SUPFAM" id="SSF81340">
    <property type="entry name" value="Clc chloride channel"/>
    <property type="match status" value="1"/>
</dbReference>
<evidence type="ECO:0000256" key="9">
    <source>
        <dbReference type="ARBA" id="ARBA00023303"/>
    </source>
</evidence>